<gene>
    <name evidence="1" type="ORF">S03H2_23919</name>
</gene>
<evidence type="ECO:0000313" key="1">
    <source>
        <dbReference type="EMBL" id="GAH33617.1"/>
    </source>
</evidence>
<accession>X1EM22</accession>
<proteinExistence type="predicted"/>
<feature type="non-terminal residue" evidence="1">
    <location>
        <position position="1"/>
    </location>
</feature>
<protein>
    <submittedName>
        <fullName evidence="1">Uncharacterized protein</fullName>
    </submittedName>
</protein>
<dbReference type="AlphaFoldDB" id="X1EM22"/>
<name>X1EM22_9ZZZZ</name>
<sequence>IKKKKVKIGKNLKNIYQITSKGRERYNEISITQEERFNYPPKKILSKRNYHHWILWMTF</sequence>
<comment type="caution">
    <text evidence="1">The sequence shown here is derived from an EMBL/GenBank/DDBJ whole genome shotgun (WGS) entry which is preliminary data.</text>
</comment>
<dbReference type="EMBL" id="BARU01013158">
    <property type="protein sequence ID" value="GAH33617.1"/>
    <property type="molecule type" value="Genomic_DNA"/>
</dbReference>
<reference evidence="1" key="1">
    <citation type="journal article" date="2014" name="Front. Microbiol.">
        <title>High frequency of phylogenetically diverse reductive dehalogenase-homologous genes in deep subseafloor sedimentary metagenomes.</title>
        <authorList>
            <person name="Kawai M."/>
            <person name="Futagami T."/>
            <person name="Toyoda A."/>
            <person name="Takaki Y."/>
            <person name="Nishi S."/>
            <person name="Hori S."/>
            <person name="Arai W."/>
            <person name="Tsubouchi T."/>
            <person name="Morono Y."/>
            <person name="Uchiyama I."/>
            <person name="Ito T."/>
            <person name="Fujiyama A."/>
            <person name="Inagaki F."/>
            <person name="Takami H."/>
        </authorList>
    </citation>
    <scope>NUCLEOTIDE SEQUENCE</scope>
    <source>
        <strain evidence="1">Expedition CK06-06</strain>
    </source>
</reference>
<organism evidence="1">
    <name type="scientific">marine sediment metagenome</name>
    <dbReference type="NCBI Taxonomy" id="412755"/>
    <lineage>
        <taxon>unclassified sequences</taxon>
        <taxon>metagenomes</taxon>
        <taxon>ecological metagenomes</taxon>
    </lineage>
</organism>